<keyword evidence="2" id="KW-1133">Transmembrane helix</keyword>
<dbReference type="Pfam" id="PF13937">
    <property type="entry name" value="DUF4212"/>
    <property type="match status" value="1"/>
</dbReference>
<keyword evidence="2" id="KW-0472">Membrane</keyword>
<sequence length="115" mass="12950">MKHAPRDRMTPQERRAWYHNVRWIGGLLAVWFLATFGVSWFARELRFDFLGWPFSFWMAAQGSLILYVAIAALYAWRMNRADDEAHAAEQALAGAGAQPAAEPDRPAHPPGPGTI</sequence>
<proteinExistence type="predicted"/>
<dbReference type="Proteomes" id="UP000270411">
    <property type="component" value="Chromosome 1"/>
</dbReference>
<feature type="region of interest" description="Disordered" evidence="1">
    <location>
        <begin position="90"/>
        <end position="115"/>
    </location>
</feature>
<evidence type="ECO:0000256" key="2">
    <source>
        <dbReference type="SAM" id="Phobius"/>
    </source>
</evidence>
<reference evidence="5" key="1">
    <citation type="submission" date="2018-11" db="EMBL/GenBank/DDBJ databases">
        <title>FDA dAtabase for Regulatory Grade micrObial Sequences (FDA-ARGOS): Supporting development and validation of Infectious Disease Dx tests.</title>
        <authorList>
            <person name="Goldberg B."/>
            <person name="Campos J."/>
            <person name="Tallon L."/>
            <person name="Sadzewicz L."/>
            <person name="Zhao X."/>
            <person name="Vavikolanu K."/>
            <person name="Mehta A."/>
            <person name="Aluvathingal J."/>
            <person name="Nadendla S."/>
            <person name="Geyer C."/>
            <person name="Nandy P."/>
            <person name="Yan Y."/>
            <person name="Sichtig H."/>
        </authorList>
    </citation>
    <scope>NUCLEOTIDE SEQUENCE [LARGE SCALE GENOMIC DNA]</scope>
    <source>
        <strain evidence="5">FDAARGOS_614</strain>
    </source>
</reference>
<organism evidence="4 5">
    <name type="scientific">Cupriavidus pauculus</name>
    <dbReference type="NCBI Taxonomy" id="82633"/>
    <lineage>
        <taxon>Bacteria</taxon>
        <taxon>Pseudomonadati</taxon>
        <taxon>Pseudomonadota</taxon>
        <taxon>Betaproteobacteria</taxon>
        <taxon>Burkholderiales</taxon>
        <taxon>Burkholderiaceae</taxon>
        <taxon>Cupriavidus</taxon>
    </lineage>
</organism>
<feature type="compositionally biased region" description="Low complexity" evidence="1">
    <location>
        <begin position="90"/>
        <end position="101"/>
    </location>
</feature>
<gene>
    <name evidence="4" type="ORF">EHF44_03020</name>
</gene>
<feature type="transmembrane region" description="Helical" evidence="2">
    <location>
        <begin position="21"/>
        <end position="42"/>
    </location>
</feature>
<accession>A0A3G8GYW3</accession>
<evidence type="ECO:0000259" key="3">
    <source>
        <dbReference type="Pfam" id="PF13937"/>
    </source>
</evidence>
<evidence type="ECO:0000313" key="5">
    <source>
        <dbReference type="Proteomes" id="UP000270411"/>
    </source>
</evidence>
<feature type="transmembrane region" description="Helical" evidence="2">
    <location>
        <begin position="54"/>
        <end position="76"/>
    </location>
</feature>
<dbReference type="InterPro" id="IPR019886">
    <property type="entry name" value="Na_symporter_ssu"/>
</dbReference>
<dbReference type="RefSeq" id="WP_124682375.1">
    <property type="nucleotide sequence ID" value="NZ_CP033969.1"/>
</dbReference>
<dbReference type="NCBIfam" id="TIGR03647">
    <property type="entry name" value="Na_symport_sm"/>
    <property type="match status" value="1"/>
</dbReference>
<protein>
    <submittedName>
        <fullName evidence="4">DUF4212 domain-containing protein</fullName>
    </submittedName>
</protein>
<feature type="domain" description="Sodium symporter small subunit" evidence="3">
    <location>
        <begin position="14"/>
        <end position="85"/>
    </location>
</feature>
<dbReference type="OrthoDB" id="9797746at2"/>
<evidence type="ECO:0000256" key="1">
    <source>
        <dbReference type="SAM" id="MobiDB-lite"/>
    </source>
</evidence>
<dbReference type="AlphaFoldDB" id="A0A3G8GYW3"/>
<dbReference type="KEGG" id="cpau:EHF44_03020"/>
<name>A0A3G8GYW3_9BURK</name>
<evidence type="ECO:0000313" key="4">
    <source>
        <dbReference type="EMBL" id="AZG12482.1"/>
    </source>
</evidence>
<keyword evidence="2" id="KW-0812">Transmembrane</keyword>
<dbReference type="EMBL" id="CP033969">
    <property type="protein sequence ID" value="AZG12482.1"/>
    <property type="molecule type" value="Genomic_DNA"/>
</dbReference>